<dbReference type="SMART" id="SM00293">
    <property type="entry name" value="PWWP"/>
    <property type="match status" value="1"/>
</dbReference>
<dbReference type="Pfam" id="PF01398">
    <property type="entry name" value="JAB"/>
    <property type="match status" value="1"/>
</dbReference>
<dbReference type="GO" id="GO:0140993">
    <property type="term" value="F:histone modifying activity"/>
    <property type="evidence" value="ECO:0007669"/>
    <property type="project" value="UniProtKB-ARBA"/>
</dbReference>
<feature type="domain" description="Post-SET" evidence="13">
    <location>
        <begin position="1120"/>
        <end position="1136"/>
    </location>
</feature>
<evidence type="ECO:0000256" key="8">
    <source>
        <dbReference type="ARBA" id="ARBA00023242"/>
    </source>
</evidence>
<dbReference type="InterPro" id="IPR003888">
    <property type="entry name" value="FYrich_N"/>
</dbReference>
<keyword evidence="4" id="KW-0479">Metal-binding</keyword>
<dbReference type="SMART" id="SM00542">
    <property type="entry name" value="FYRC"/>
    <property type="match status" value="1"/>
</dbReference>
<keyword evidence="5" id="KW-0863">Zinc-finger</keyword>
<evidence type="ECO:0000256" key="10">
    <source>
        <dbReference type="SAM" id="MobiDB-lite"/>
    </source>
</evidence>
<dbReference type="HAMAP" id="MF_03007">
    <property type="entry name" value="eIF3h"/>
    <property type="match status" value="1"/>
</dbReference>
<dbReference type="PROSITE" id="PS50868">
    <property type="entry name" value="POST_SET"/>
    <property type="match status" value="1"/>
</dbReference>
<feature type="region of interest" description="Disordered" evidence="10">
    <location>
        <begin position="1"/>
        <end position="20"/>
    </location>
</feature>
<dbReference type="GO" id="GO:0008237">
    <property type="term" value="F:metallopeptidase activity"/>
    <property type="evidence" value="ECO:0007669"/>
    <property type="project" value="InterPro"/>
</dbReference>
<protein>
    <recommendedName>
        <fullName evidence="9">Eukaryotic translation initiation factor 3 subunit H</fullName>
        <shortName evidence="9">eIF3h</shortName>
    </recommendedName>
</protein>
<evidence type="ECO:0000256" key="1">
    <source>
        <dbReference type="ARBA" id="ARBA00004123"/>
    </source>
</evidence>
<keyword evidence="9" id="KW-0396">Initiation factor</keyword>
<dbReference type="SMART" id="SM00541">
    <property type="entry name" value="FYRN"/>
    <property type="match status" value="1"/>
</dbReference>
<keyword evidence="9" id="KW-0648">Protein biosynthesis</keyword>
<keyword evidence="16" id="KW-1185">Reference proteome</keyword>
<evidence type="ECO:0000256" key="2">
    <source>
        <dbReference type="ARBA" id="ARBA00022603"/>
    </source>
</evidence>
<dbReference type="PROSITE" id="PS51543">
    <property type="entry name" value="FYRC"/>
    <property type="match status" value="1"/>
</dbReference>
<feature type="domain" description="PHD-type" evidence="14">
    <location>
        <begin position="809"/>
        <end position="857"/>
    </location>
</feature>
<dbReference type="GO" id="GO:0005852">
    <property type="term" value="C:eukaryotic translation initiation factor 3 complex"/>
    <property type="evidence" value="ECO:0007669"/>
    <property type="project" value="UniProtKB-UniRule"/>
</dbReference>
<dbReference type="Gene3D" id="3.40.140.10">
    <property type="entry name" value="Cytidine Deaminase, domain 2"/>
    <property type="match status" value="1"/>
</dbReference>
<dbReference type="InterPro" id="IPR037518">
    <property type="entry name" value="MPN"/>
</dbReference>
<dbReference type="InterPro" id="IPR046341">
    <property type="entry name" value="SET_dom_sf"/>
</dbReference>
<dbReference type="Proteomes" id="UP000298416">
    <property type="component" value="Unassembled WGS sequence"/>
</dbReference>
<dbReference type="PANTHER" id="PTHR13793:SF140">
    <property type="entry name" value="HISTONE-LYSINE N-METHYLTRANSFERASE ATX2"/>
    <property type="match status" value="1"/>
</dbReference>
<evidence type="ECO:0000256" key="4">
    <source>
        <dbReference type="ARBA" id="ARBA00022723"/>
    </source>
</evidence>
<dbReference type="PROSITE" id="PS50812">
    <property type="entry name" value="PWWP"/>
    <property type="match status" value="1"/>
</dbReference>
<evidence type="ECO:0000259" key="14">
    <source>
        <dbReference type="PROSITE" id="PS51805"/>
    </source>
</evidence>
<dbReference type="Gene3D" id="3.30.160.360">
    <property type="match status" value="1"/>
</dbReference>
<comment type="caution">
    <text evidence="15">The sequence shown here is derived from an EMBL/GenBank/DDBJ whole genome shotgun (WGS) entry which is preliminary data.</text>
</comment>
<evidence type="ECO:0000256" key="5">
    <source>
        <dbReference type="ARBA" id="ARBA00022771"/>
    </source>
</evidence>
<dbReference type="GO" id="GO:0008168">
    <property type="term" value="F:methyltransferase activity"/>
    <property type="evidence" value="ECO:0007669"/>
    <property type="project" value="UniProtKB-KW"/>
</dbReference>
<dbReference type="Pfam" id="PF00855">
    <property type="entry name" value="PWWP"/>
    <property type="match status" value="1"/>
</dbReference>
<sequence>MAADALPENGGAKLSDDDEFHRGGAPLKYIPLCDLYSATSPCVTASGSKKVKAAARKPPQTNGNGQLTKHPITLESQFGIVYSRRRKRAENTNFMKGLLLDAELEADGRGEGAVMKRRRVRNVELGSDCKSSGESDDPTSLSDDLDKIDCENVRETRNACKIVNNSNTNKRKIDSSETVVKNLGARRMKKWVRLSFEGVDPDKFIELQCKVYWPLDASWYSGHITGYNYETRRHHLKYEDGEQEDLVLSKERIKFHISLKEMQSMELKLCEKSPEADELDANEMMVLAATLDDDCQEIETGDLIWAKLTGHAVWPAVVLDESHVGKYKGLNKISGEKSVIVQFFGTYDFARVPRKQVIQFLKGLLSSCHSKCKKPTFVRGLEEAKATAYLLRLDFGVNEMALVPVEPQYEEVHQQTGYLSEQRLPVKMQQLRDGVDRDVKDNRSGVNEDGADSDGESLSYDEILKKLDDLKSCKLEDGELQIVSLGKIVRDSNNFRNEKYIWPEGYTAVRKFTSLTDPTLHTMYEMEVLRDVDSRTKPLFKVKGDNGEEFNGPTPSACWNKIYKKIRIMQIRNKDCKADQKFSSGSYMFGFSHPKVSRLIKLLLSPRFSYWLCLLHCTFLCPSLLAISVLPSLSTHPSTIKLTMMKQKTNKLRKGNEEQVTRAKRKMNKQREGNDPVSFQRRSGLRPRHRHGHGPDVRGAEEEMSNSRSVVKGSQLACKKMKNSSAGYRPVTVTWMDLDKCNVCHMDEEYENNLFLQCDKCRMMTLVLRFNGFTMTMLRSVHARCYGELEPSGGVLWLCNLCRPGAPVSPLCCLCPVVGGAMKPTADGHWAHLACAIWIPETCLSDIKKMEPIDGIDRINKCTDFNCCVAFHPLCARAAGFCLEPEDMDRVHAAPPDEDEEDQSIQLLSFCQKHRPKSNENMLSDKRVVQKEDEHVEYIPPINPSGCARTEIYDYRKKRAKNGQDGPSSKRLYVENVPHIPGGFSHHMPLWNKTSSSEPGGSKHSVDLLELRSLQLKSSREFLSVADKYNHMKETYRRRLAYGKSRIHGFGVFTKLPYKAGDMVIEYTGEIIRGSVADRREHLSYDKLVGAGTYIFRVDDNRVLDATKAGSIAQFSSIGERLACHCGSSRCRAATRSFLQVAVTEEATPPLRVVQIEGLVILKIIKHCKEFSPALVTGQLLGLDVGSVLEVTNCFPFPIREEDEEVEAEGANYQLEMMRCLREVNVDNNTVGWYQSTMFGSFQTVELIETFMNYQENIRRCVCIIYDPSRANQGVLALKALKLSDTFMELYRTNNFKGEKLREKNLSFVDIFEEIPIKVSNSALISAFMTELEADIPVTQCDYDRLHLSTSPILERNVEFLIECMDDLSMEQQKFQFYYRNLSRQEAQKQAWLQKRRAENVARKNAGEEPLPEEDPTNPIFKPIPEPSRLDSFLVTNQIANYCNQINGVAGQSFSRLYLMKALHEK</sequence>
<feature type="compositionally biased region" description="Basic residues" evidence="10">
    <location>
        <begin position="683"/>
        <end position="692"/>
    </location>
</feature>
<dbReference type="Pfam" id="PF05964">
    <property type="entry name" value="FYRN"/>
    <property type="match status" value="1"/>
</dbReference>
<dbReference type="Gene3D" id="2.30.30.140">
    <property type="match status" value="2"/>
</dbReference>
<dbReference type="InterPro" id="IPR013083">
    <property type="entry name" value="Znf_RING/FYVE/PHD"/>
</dbReference>
<dbReference type="GO" id="GO:0033290">
    <property type="term" value="C:eukaryotic 48S preinitiation complex"/>
    <property type="evidence" value="ECO:0007669"/>
    <property type="project" value="UniProtKB-UniRule"/>
</dbReference>
<comment type="similarity">
    <text evidence="9">Belongs to the eIF-3 subunit H family.</text>
</comment>
<dbReference type="CDD" id="cd08065">
    <property type="entry name" value="MPN_eIF3h"/>
    <property type="match status" value="1"/>
</dbReference>
<dbReference type="SUPFAM" id="SSF82199">
    <property type="entry name" value="SET domain"/>
    <property type="match status" value="1"/>
</dbReference>
<keyword evidence="8" id="KW-0539">Nucleus</keyword>
<dbReference type="GO" id="GO:0006357">
    <property type="term" value="P:regulation of transcription by RNA polymerase II"/>
    <property type="evidence" value="ECO:0007669"/>
    <property type="project" value="TreeGrafter"/>
</dbReference>
<gene>
    <name evidence="15" type="ORF">SASPL_113234</name>
</gene>
<evidence type="ECO:0000256" key="7">
    <source>
        <dbReference type="ARBA" id="ARBA00022853"/>
    </source>
</evidence>
<evidence type="ECO:0000256" key="6">
    <source>
        <dbReference type="ARBA" id="ARBA00022833"/>
    </source>
</evidence>
<dbReference type="GO" id="GO:0032259">
    <property type="term" value="P:methylation"/>
    <property type="evidence" value="ECO:0007669"/>
    <property type="project" value="UniProtKB-KW"/>
</dbReference>
<reference evidence="15" key="1">
    <citation type="submission" date="2018-01" db="EMBL/GenBank/DDBJ databases">
        <authorList>
            <person name="Mao J.F."/>
        </authorList>
    </citation>
    <scope>NUCLEOTIDE SEQUENCE</scope>
    <source>
        <strain evidence="15">Huo1</strain>
        <tissue evidence="15">Leaf</tissue>
    </source>
</reference>
<evidence type="ECO:0000259" key="12">
    <source>
        <dbReference type="PROSITE" id="PS50812"/>
    </source>
</evidence>
<comment type="subunit">
    <text evidence="9">Component of the eukaryotic translation initiation factor 3 (eIF-3) complex.</text>
</comment>
<dbReference type="SUPFAM" id="SSF63748">
    <property type="entry name" value="Tudor/PWWP/MBT"/>
    <property type="match status" value="1"/>
</dbReference>
<dbReference type="GO" id="GO:0003743">
    <property type="term" value="F:translation initiation factor activity"/>
    <property type="evidence" value="ECO:0007669"/>
    <property type="project" value="UniProtKB-UniRule"/>
</dbReference>
<feature type="domain" description="MPN" evidence="11">
    <location>
        <begin position="1154"/>
        <end position="1287"/>
    </location>
</feature>
<organism evidence="15">
    <name type="scientific">Salvia splendens</name>
    <name type="common">Scarlet sage</name>
    <dbReference type="NCBI Taxonomy" id="180675"/>
    <lineage>
        <taxon>Eukaryota</taxon>
        <taxon>Viridiplantae</taxon>
        <taxon>Streptophyta</taxon>
        <taxon>Embryophyta</taxon>
        <taxon>Tracheophyta</taxon>
        <taxon>Spermatophyta</taxon>
        <taxon>Magnoliopsida</taxon>
        <taxon>eudicotyledons</taxon>
        <taxon>Gunneridae</taxon>
        <taxon>Pentapetalae</taxon>
        <taxon>asterids</taxon>
        <taxon>lamiids</taxon>
        <taxon>Lamiales</taxon>
        <taxon>Lamiaceae</taxon>
        <taxon>Nepetoideae</taxon>
        <taxon>Mentheae</taxon>
        <taxon>Salviinae</taxon>
        <taxon>Salvia</taxon>
        <taxon>Salvia subgen. Calosphace</taxon>
        <taxon>core Calosphace</taxon>
    </lineage>
</organism>
<dbReference type="InterPro" id="IPR003889">
    <property type="entry name" value="FYrich_C"/>
</dbReference>
<proteinExistence type="inferred from homology"/>
<dbReference type="Pfam" id="PF05965">
    <property type="entry name" value="FYRC"/>
    <property type="match status" value="1"/>
</dbReference>
<dbReference type="CDD" id="cd20142">
    <property type="entry name" value="PWWP_AtATX1-like"/>
    <property type="match status" value="1"/>
</dbReference>
<dbReference type="PROSITE" id="PS51805">
    <property type="entry name" value="EPHD"/>
    <property type="match status" value="1"/>
</dbReference>
<keyword evidence="7" id="KW-0156">Chromatin regulator</keyword>
<dbReference type="Pfam" id="PF19445">
    <property type="entry name" value="eIF3h_C"/>
    <property type="match status" value="1"/>
</dbReference>
<dbReference type="SUPFAM" id="SSF57903">
    <property type="entry name" value="FYVE/PHD zinc finger"/>
    <property type="match status" value="1"/>
</dbReference>
<feature type="domain" description="PWWP" evidence="12">
    <location>
        <begin position="300"/>
        <end position="363"/>
    </location>
</feature>
<dbReference type="Pfam" id="PF13832">
    <property type="entry name" value="zf-HC5HC2H_2"/>
    <property type="match status" value="1"/>
</dbReference>
<keyword evidence="3" id="KW-0808">Transferase</keyword>
<dbReference type="GO" id="GO:0016282">
    <property type="term" value="C:eukaryotic 43S preinitiation complex"/>
    <property type="evidence" value="ECO:0007669"/>
    <property type="project" value="UniProtKB-UniRule"/>
</dbReference>
<dbReference type="InterPro" id="IPR011011">
    <property type="entry name" value="Znf_FYVE_PHD"/>
</dbReference>
<dbReference type="PROSITE" id="PS50249">
    <property type="entry name" value="MPN"/>
    <property type="match status" value="1"/>
</dbReference>
<dbReference type="Gene3D" id="2.170.270.10">
    <property type="entry name" value="SET domain"/>
    <property type="match status" value="1"/>
</dbReference>
<feature type="region of interest" description="Disordered" evidence="10">
    <location>
        <begin position="435"/>
        <end position="455"/>
    </location>
</feature>
<dbReference type="GO" id="GO:0008270">
    <property type="term" value="F:zinc ion binding"/>
    <property type="evidence" value="ECO:0007669"/>
    <property type="project" value="UniProtKB-KW"/>
</dbReference>
<comment type="subcellular location">
    <subcellularLocation>
        <location evidence="9">Cytoplasm</location>
    </subcellularLocation>
    <subcellularLocation>
        <location evidence="1">Nucleus</location>
    </subcellularLocation>
</comment>
<dbReference type="GO" id="GO:0005634">
    <property type="term" value="C:nucleus"/>
    <property type="evidence" value="ECO:0007669"/>
    <property type="project" value="UniProtKB-SubCell"/>
</dbReference>
<evidence type="ECO:0000313" key="16">
    <source>
        <dbReference type="Proteomes" id="UP000298416"/>
    </source>
</evidence>
<dbReference type="Gene3D" id="3.30.40.10">
    <property type="entry name" value="Zinc/RING finger domain, C3HC4 (zinc finger)"/>
    <property type="match status" value="1"/>
</dbReference>
<dbReference type="GO" id="GO:0000785">
    <property type="term" value="C:chromatin"/>
    <property type="evidence" value="ECO:0007669"/>
    <property type="project" value="TreeGrafter"/>
</dbReference>
<evidence type="ECO:0000256" key="3">
    <source>
        <dbReference type="ARBA" id="ARBA00022679"/>
    </source>
</evidence>
<evidence type="ECO:0000256" key="9">
    <source>
        <dbReference type="HAMAP-Rule" id="MF_03007"/>
    </source>
</evidence>
<dbReference type="GO" id="GO:0001732">
    <property type="term" value="P:formation of cytoplasmic translation initiation complex"/>
    <property type="evidence" value="ECO:0007669"/>
    <property type="project" value="UniProtKB-UniRule"/>
</dbReference>
<dbReference type="FunFam" id="3.40.140.10:FF:000023">
    <property type="entry name" value="Eukaryotic translation initiation factor 3 subunit H"/>
    <property type="match status" value="1"/>
</dbReference>
<evidence type="ECO:0000259" key="11">
    <source>
        <dbReference type="PROSITE" id="PS50249"/>
    </source>
</evidence>
<keyword evidence="6" id="KW-0862">Zinc</keyword>
<evidence type="ECO:0000259" key="13">
    <source>
        <dbReference type="PROSITE" id="PS50868"/>
    </source>
</evidence>
<dbReference type="InterPro" id="IPR034732">
    <property type="entry name" value="EPHD"/>
</dbReference>
<dbReference type="SMART" id="SM00232">
    <property type="entry name" value="JAB_MPN"/>
    <property type="match status" value="1"/>
</dbReference>
<evidence type="ECO:0000313" key="15">
    <source>
        <dbReference type="EMBL" id="KAG6422852.1"/>
    </source>
</evidence>
<dbReference type="InterPro" id="IPR000313">
    <property type="entry name" value="PWWP_dom"/>
</dbReference>
<comment type="function">
    <text evidence="9">Component of the eukaryotic translation initiation factor 3 (eIF-3) complex, which is involved in protein synthesis of a specialized repertoire of mRNAs and, together with other initiation factors, stimulates binding of mRNA and methionyl-tRNAi to the 40S ribosome. The eIF-3 complex specifically targets and initiates translation of a subset of mRNAs involved in cell proliferation.</text>
</comment>
<dbReference type="CDD" id="cd20404">
    <property type="entry name" value="Tudor_Agenet_AtEML-like"/>
    <property type="match status" value="1"/>
</dbReference>
<feature type="region of interest" description="Disordered" evidence="10">
    <location>
        <begin position="645"/>
        <end position="706"/>
    </location>
</feature>
<reference evidence="15" key="2">
    <citation type="submission" date="2020-08" db="EMBL/GenBank/DDBJ databases">
        <title>Plant Genome Project.</title>
        <authorList>
            <person name="Zhang R.-G."/>
        </authorList>
    </citation>
    <scope>NUCLEOTIDE SEQUENCE</scope>
    <source>
        <strain evidence="15">Huo1</strain>
        <tissue evidence="15">Leaf</tissue>
    </source>
</reference>
<dbReference type="InterPro" id="IPR000555">
    <property type="entry name" value="JAMM/MPN+_dom"/>
</dbReference>
<name>A0A8X8ZY67_SALSN</name>
<dbReference type="PROSITE" id="PS51542">
    <property type="entry name" value="FYRN"/>
    <property type="match status" value="1"/>
</dbReference>
<dbReference type="PANTHER" id="PTHR13793">
    <property type="entry name" value="PHD FINGER PROTEINS"/>
    <property type="match status" value="1"/>
</dbReference>
<dbReference type="EMBL" id="PNBA02000005">
    <property type="protein sequence ID" value="KAG6422852.1"/>
    <property type="molecule type" value="Genomic_DNA"/>
</dbReference>
<dbReference type="InterPro" id="IPR027524">
    <property type="entry name" value="eIF3h"/>
</dbReference>
<dbReference type="InterPro" id="IPR045810">
    <property type="entry name" value="eIF3h_C"/>
</dbReference>
<keyword evidence="2" id="KW-0489">Methyltransferase</keyword>
<dbReference type="InterPro" id="IPR050701">
    <property type="entry name" value="Histone_Mod_Regulator"/>
</dbReference>
<dbReference type="InterPro" id="IPR003616">
    <property type="entry name" value="Post-SET_dom"/>
</dbReference>
<keyword evidence="9" id="KW-0963">Cytoplasm</keyword>
<accession>A0A8X8ZY67</accession>
<dbReference type="GO" id="GO:0048731">
    <property type="term" value="P:system development"/>
    <property type="evidence" value="ECO:0007669"/>
    <property type="project" value="UniProtKB-ARBA"/>
</dbReference>